<keyword evidence="4" id="KW-0862">Zinc</keyword>
<name>A0A540R7H9_9CORY</name>
<reference evidence="6 7" key="1">
    <citation type="submission" date="2019-06" db="EMBL/GenBank/DDBJ databases">
        <title>Draft genome of C. phoceense Strain 272.</title>
        <authorList>
            <person name="Pacheco L.G.C."/>
            <person name="Barberis C.M."/>
            <person name="Almuzara M.N."/>
            <person name="Traglia G.M."/>
            <person name="Santos C.S."/>
            <person name="Rocha D.J.P.G."/>
            <person name="Aguiar E.R.G.R."/>
            <person name="Vay C.A."/>
        </authorList>
    </citation>
    <scope>NUCLEOTIDE SEQUENCE [LARGE SCALE GENOMIC DNA]</scope>
    <source>
        <strain evidence="6 7">272</strain>
    </source>
</reference>
<dbReference type="SUPFAM" id="SSF56281">
    <property type="entry name" value="Metallo-hydrolase/oxidoreductase"/>
    <property type="match status" value="1"/>
</dbReference>
<dbReference type="RefSeq" id="WP_141628962.1">
    <property type="nucleotide sequence ID" value="NZ_VHIR01000009.1"/>
</dbReference>
<organism evidence="6 7">
    <name type="scientific">Corynebacterium phoceense</name>
    <dbReference type="NCBI Taxonomy" id="1686286"/>
    <lineage>
        <taxon>Bacteria</taxon>
        <taxon>Bacillati</taxon>
        <taxon>Actinomycetota</taxon>
        <taxon>Actinomycetes</taxon>
        <taxon>Mycobacteriales</taxon>
        <taxon>Corynebacteriaceae</taxon>
        <taxon>Corynebacterium</taxon>
    </lineage>
</organism>
<dbReference type="AlphaFoldDB" id="A0A540R7H9"/>
<evidence type="ECO:0000313" key="7">
    <source>
        <dbReference type="Proteomes" id="UP000318080"/>
    </source>
</evidence>
<dbReference type="CDD" id="cd06262">
    <property type="entry name" value="metallo-hydrolase-like_MBL-fold"/>
    <property type="match status" value="1"/>
</dbReference>
<keyword evidence="3 6" id="KW-0378">Hydrolase</keyword>
<dbReference type="Pfam" id="PF00753">
    <property type="entry name" value="Lactamase_B"/>
    <property type="match status" value="1"/>
</dbReference>
<evidence type="ECO:0000256" key="1">
    <source>
        <dbReference type="ARBA" id="ARBA00001947"/>
    </source>
</evidence>
<evidence type="ECO:0000256" key="3">
    <source>
        <dbReference type="ARBA" id="ARBA00022801"/>
    </source>
</evidence>
<keyword evidence="2" id="KW-0479">Metal-binding</keyword>
<evidence type="ECO:0000256" key="2">
    <source>
        <dbReference type="ARBA" id="ARBA00022723"/>
    </source>
</evidence>
<dbReference type="PANTHER" id="PTHR46233:SF3">
    <property type="entry name" value="HYDROXYACYLGLUTATHIONE HYDROLASE GLOC"/>
    <property type="match status" value="1"/>
</dbReference>
<dbReference type="InterPro" id="IPR001279">
    <property type="entry name" value="Metallo-B-lactamas"/>
</dbReference>
<comment type="cofactor">
    <cofactor evidence="1">
        <name>Zn(2+)</name>
        <dbReference type="ChEBI" id="CHEBI:29105"/>
    </cofactor>
</comment>
<dbReference type="InterPro" id="IPR036866">
    <property type="entry name" value="RibonucZ/Hydroxyglut_hydro"/>
</dbReference>
<evidence type="ECO:0000313" key="6">
    <source>
        <dbReference type="EMBL" id="TQE43384.1"/>
    </source>
</evidence>
<comment type="caution">
    <text evidence="6">The sequence shown here is derived from an EMBL/GenBank/DDBJ whole genome shotgun (WGS) entry which is preliminary data.</text>
</comment>
<evidence type="ECO:0000256" key="4">
    <source>
        <dbReference type="ARBA" id="ARBA00022833"/>
    </source>
</evidence>
<keyword evidence="7" id="KW-1185">Reference proteome</keyword>
<dbReference type="InterPro" id="IPR051453">
    <property type="entry name" value="MBL_Glyoxalase_II"/>
</dbReference>
<dbReference type="Gene3D" id="3.60.15.10">
    <property type="entry name" value="Ribonuclease Z/Hydroxyacylglutathione hydrolase-like"/>
    <property type="match status" value="1"/>
</dbReference>
<protein>
    <submittedName>
        <fullName evidence="6">MBL fold metallo-hydrolase</fullName>
    </submittedName>
</protein>
<evidence type="ECO:0000259" key="5">
    <source>
        <dbReference type="SMART" id="SM00849"/>
    </source>
</evidence>
<dbReference type="Proteomes" id="UP000318080">
    <property type="component" value="Unassembled WGS sequence"/>
</dbReference>
<dbReference type="SMART" id="SM00849">
    <property type="entry name" value="Lactamase_B"/>
    <property type="match status" value="1"/>
</dbReference>
<sequence length="214" mass="23263">MDIYGFGAGPYKANTYVVANGVRAFVVDPGLHARQRVLDLVAEHSLTLEAIVLTHGHVDHSREAGDLAAELDIPVYIHPDDEFFLDKAKGMSEQSRQLFDAENMLPIKDLRYLSGSTLELADAPFTLRHAPGHSPGCVLIIGEDFALTGDVLFRGSIGRTDLYGSDPAAMQASLRGPVWELDDKLAILPGHGPTSTMRAERATNPFLIQIGEVM</sequence>
<proteinExistence type="predicted"/>
<dbReference type="GO" id="GO:0016787">
    <property type="term" value="F:hydrolase activity"/>
    <property type="evidence" value="ECO:0007669"/>
    <property type="project" value="UniProtKB-KW"/>
</dbReference>
<feature type="domain" description="Metallo-beta-lactamase" evidence="5">
    <location>
        <begin position="12"/>
        <end position="191"/>
    </location>
</feature>
<dbReference type="EMBL" id="VHIR01000009">
    <property type="protein sequence ID" value="TQE43384.1"/>
    <property type="molecule type" value="Genomic_DNA"/>
</dbReference>
<gene>
    <name evidence="6" type="ORF">EJK80_07505</name>
</gene>
<accession>A0A540R7H9</accession>
<dbReference type="PANTHER" id="PTHR46233">
    <property type="entry name" value="HYDROXYACYLGLUTATHIONE HYDROLASE GLOC"/>
    <property type="match status" value="1"/>
</dbReference>
<dbReference type="STRING" id="1686286.GCA_900092335_01935"/>
<dbReference type="GO" id="GO:0046872">
    <property type="term" value="F:metal ion binding"/>
    <property type="evidence" value="ECO:0007669"/>
    <property type="project" value="UniProtKB-KW"/>
</dbReference>